<gene>
    <name evidence="2" type="ORF">ASNO1_26620</name>
</gene>
<dbReference type="EMBL" id="BTTX01000002">
    <property type="protein sequence ID" value="GMU06409.1"/>
    <property type="molecule type" value="Genomic_DNA"/>
</dbReference>
<evidence type="ECO:0000256" key="1">
    <source>
        <dbReference type="SAM" id="MobiDB-lite"/>
    </source>
</evidence>
<evidence type="ECO:0000313" key="2">
    <source>
        <dbReference type="EMBL" id="GMU06409.1"/>
    </source>
</evidence>
<name>A0ABQ6QQV2_9BACT</name>
<proteinExistence type="predicted"/>
<sequence>MTVSGDEKKKQYPFFWGIYYGLASKPPQLFVGGLRTLGQLGLQGPPQQQVIQYHNLLTARAIKAGLRYASGLNVDPTIVTTLWNALPPEAQQNTLDWGQQQVGQLIGGSAFSWVLGKGLVKYLPKKFVTPALFFLSCQGAMGLFWKDGWDKGPPPPPPGVGGGGRELSV</sequence>
<accession>A0ABQ6QQV2</accession>
<evidence type="ECO:0008006" key="4">
    <source>
        <dbReference type="Google" id="ProtNLM"/>
    </source>
</evidence>
<reference evidence="2 3" key="1">
    <citation type="journal article" date="2024" name="Arch. Microbiol.">
        <title>Corallococcus caeni sp. nov., a novel myxobacterium isolated from activated sludge.</title>
        <authorList>
            <person name="Tomita S."/>
            <person name="Nakai R."/>
            <person name="Kuroda K."/>
            <person name="Kurashita H."/>
            <person name="Hatamoto M."/>
            <person name="Yamaguchi T."/>
            <person name="Narihiro T."/>
        </authorList>
    </citation>
    <scope>NUCLEOTIDE SEQUENCE [LARGE SCALE GENOMIC DNA]</scope>
    <source>
        <strain evidence="2 3">NO1</strain>
    </source>
</reference>
<protein>
    <recommendedName>
        <fullName evidence="4">DUF697 domain-containing protein</fullName>
    </recommendedName>
</protein>
<evidence type="ECO:0000313" key="3">
    <source>
        <dbReference type="Proteomes" id="UP001342631"/>
    </source>
</evidence>
<feature type="region of interest" description="Disordered" evidence="1">
    <location>
        <begin position="148"/>
        <end position="169"/>
    </location>
</feature>
<keyword evidence="3" id="KW-1185">Reference proteome</keyword>
<dbReference type="Proteomes" id="UP001342631">
    <property type="component" value="Unassembled WGS sequence"/>
</dbReference>
<organism evidence="2 3">
    <name type="scientific">Corallococcus caeni</name>
    <dbReference type="NCBI Taxonomy" id="3082388"/>
    <lineage>
        <taxon>Bacteria</taxon>
        <taxon>Pseudomonadati</taxon>
        <taxon>Myxococcota</taxon>
        <taxon>Myxococcia</taxon>
        <taxon>Myxococcales</taxon>
        <taxon>Cystobacterineae</taxon>
        <taxon>Myxococcaceae</taxon>
        <taxon>Corallococcus</taxon>
    </lineage>
</organism>
<comment type="caution">
    <text evidence="2">The sequence shown here is derived from an EMBL/GenBank/DDBJ whole genome shotgun (WGS) entry which is preliminary data.</text>
</comment>
<feature type="compositionally biased region" description="Gly residues" evidence="1">
    <location>
        <begin position="160"/>
        <end position="169"/>
    </location>
</feature>